<dbReference type="GO" id="GO:0006412">
    <property type="term" value="P:translation"/>
    <property type="evidence" value="ECO:0007669"/>
    <property type="project" value="InterPro"/>
</dbReference>
<dbReference type="GO" id="GO:0019843">
    <property type="term" value="F:rRNA binding"/>
    <property type="evidence" value="ECO:0007669"/>
    <property type="project" value="UniProtKB-UniRule"/>
</dbReference>
<evidence type="ECO:0000313" key="10">
    <source>
        <dbReference type="Proteomes" id="UP000325004"/>
    </source>
</evidence>
<proteinExistence type="inferred from homology"/>
<protein>
    <recommendedName>
        <fullName evidence="6 7">Large ribosomal subunit protein bL20</fullName>
    </recommendedName>
</protein>
<evidence type="ECO:0000256" key="7">
    <source>
        <dbReference type="HAMAP-Rule" id="MF_00382"/>
    </source>
</evidence>
<dbReference type="InterPro" id="IPR049946">
    <property type="entry name" value="RIBOSOMAL_L20_CS"/>
</dbReference>
<dbReference type="GO" id="GO:0003735">
    <property type="term" value="F:structural constituent of ribosome"/>
    <property type="evidence" value="ECO:0007669"/>
    <property type="project" value="InterPro"/>
</dbReference>
<dbReference type="HAMAP" id="MF_00382">
    <property type="entry name" value="Ribosomal_bL20"/>
    <property type="match status" value="1"/>
</dbReference>
<evidence type="ECO:0000256" key="3">
    <source>
        <dbReference type="ARBA" id="ARBA00022884"/>
    </source>
</evidence>
<dbReference type="InterPro" id="IPR035566">
    <property type="entry name" value="Ribosomal_protein_bL20_C"/>
</dbReference>
<dbReference type="PRINTS" id="PR00062">
    <property type="entry name" value="RIBOSOMALL20"/>
</dbReference>
<dbReference type="GO" id="GO:0000027">
    <property type="term" value="P:ribosomal large subunit assembly"/>
    <property type="evidence" value="ECO:0007669"/>
    <property type="project" value="UniProtKB-UniRule"/>
</dbReference>
<dbReference type="Gene3D" id="1.10.1900.20">
    <property type="entry name" value="Ribosomal protein L20"/>
    <property type="match status" value="1"/>
</dbReference>
<dbReference type="Proteomes" id="UP000325004">
    <property type="component" value="Chromosome"/>
</dbReference>
<dbReference type="FunFam" id="1.10.1900.20:FF:000001">
    <property type="entry name" value="50S ribosomal protein L20"/>
    <property type="match status" value="1"/>
</dbReference>
<dbReference type="NCBIfam" id="TIGR01032">
    <property type="entry name" value="rplT_bact"/>
    <property type="match status" value="1"/>
</dbReference>
<dbReference type="SUPFAM" id="SSF74731">
    <property type="entry name" value="Ribosomal protein L20"/>
    <property type="match status" value="1"/>
</dbReference>
<evidence type="ECO:0000256" key="2">
    <source>
        <dbReference type="ARBA" id="ARBA00022730"/>
    </source>
</evidence>
<dbReference type="AlphaFoldDB" id="A0A5C0UFT5"/>
<dbReference type="PROSITE" id="PS00937">
    <property type="entry name" value="RIBOSOMAL_L20"/>
    <property type="match status" value="1"/>
</dbReference>
<name>A0A5C0UFT5_9PROT</name>
<keyword evidence="2 7" id="KW-0699">rRNA-binding</keyword>
<dbReference type="EMBL" id="CP043316">
    <property type="protein sequence ID" value="QEK38541.1"/>
    <property type="molecule type" value="Genomic_DNA"/>
</dbReference>
<dbReference type="PANTHER" id="PTHR10986">
    <property type="entry name" value="39S RIBOSOMAL PROTEIN L20"/>
    <property type="match status" value="1"/>
</dbReference>
<dbReference type="Pfam" id="PF00453">
    <property type="entry name" value="Ribosomal_L20"/>
    <property type="match status" value="1"/>
</dbReference>
<dbReference type="KEGG" id="cpri:FZC34_01290"/>
<dbReference type="Gene3D" id="6.10.160.10">
    <property type="match status" value="1"/>
</dbReference>
<evidence type="ECO:0000256" key="4">
    <source>
        <dbReference type="ARBA" id="ARBA00022980"/>
    </source>
</evidence>
<dbReference type="OrthoDB" id="9808966at2"/>
<keyword evidence="3 7" id="KW-0694">RNA-binding</keyword>
<reference evidence="9 10" key="1">
    <citation type="submission" date="2019-08" db="EMBL/GenBank/DDBJ databases">
        <title>Highly reduced genomes of protist endosymbionts show evolutionary convergence.</title>
        <authorList>
            <person name="George E."/>
            <person name="Husnik F."/>
            <person name="Tashyreva D."/>
            <person name="Prokopchuk G."/>
            <person name="Horak A."/>
            <person name="Kwong W.K."/>
            <person name="Lukes J."/>
            <person name="Keeling P.J."/>
        </authorList>
    </citation>
    <scope>NUCLEOTIDE SEQUENCE [LARGE SCALE GENOMIC DNA]</scope>
    <source>
        <strain evidence="9">1604LC</strain>
    </source>
</reference>
<keyword evidence="5 7" id="KW-0687">Ribonucleoprotein</keyword>
<accession>A0A5C0UFT5</accession>
<dbReference type="RefSeq" id="WP_148971657.1">
    <property type="nucleotide sequence ID" value="NZ_CP043316.1"/>
</dbReference>
<evidence type="ECO:0000256" key="8">
    <source>
        <dbReference type="RuleBase" id="RU000560"/>
    </source>
</evidence>
<dbReference type="InterPro" id="IPR005813">
    <property type="entry name" value="Ribosomal_bL20"/>
</dbReference>
<evidence type="ECO:0000313" key="9">
    <source>
        <dbReference type="EMBL" id="QEK38541.1"/>
    </source>
</evidence>
<evidence type="ECO:0000256" key="5">
    <source>
        <dbReference type="ARBA" id="ARBA00023274"/>
    </source>
</evidence>
<evidence type="ECO:0000256" key="6">
    <source>
        <dbReference type="ARBA" id="ARBA00035172"/>
    </source>
</evidence>
<gene>
    <name evidence="7 9" type="primary">rplT</name>
    <name evidence="9" type="ORF">FZC34_01290</name>
</gene>
<comment type="function">
    <text evidence="7 8">Binds directly to 23S ribosomal RNA and is necessary for the in vitro assembly process of the 50S ribosomal subunit. It is not involved in the protein synthesizing functions of that subunit.</text>
</comment>
<comment type="similarity">
    <text evidence="1 7 8">Belongs to the bacterial ribosomal protein bL20 family.</text>
</comment>
<sequence length="120" mass="14038">MVRIKRGTNKKRRHKKILEAAKGYQGRSSTCYRVAKSRVEKGWQYAYRDRRNKKRVYRSLWIQRINAAVKSFGINYSKFMNHLKTAGIELNRKVLSELAIMNPDHFADLVKKVVPAQNAS</sequence>
<dbReference type="CDD" id="cd07026">
    <property type="entry name" value="Ribosomal_L20"/>
    <property type="match status" value="1"/>
</dbReference>
<keyword evidence="4 7" id="KW-0689">Ribosomal protein</keyword>
<dbReference type="GO" id="GO:0005840">
    <property type="term" value="C:ribosome"/>
    <property type="evidence" value="ECO:0007669"/>
    <property type="project" value="UniProtKB-KW"/>
</dbReference>
<dbReference type="GO" id="GO:1990904">
    <property type="term" value="C:ribonucleoprotein complex"/>
    <property type="evidence" value="ECO:0007669"/>
    <property type="project" value="UniProtKB-KW"/>
</dbReference>
<organism evidence="9 10">
    <name type="scientific">Candidatus Cytomitobacter primus</name>
    <dbReference type="NCBI Taxonomy" id="2066024"/>
    <lineage>
        <taxon>Bacteria</taxon>
        <taxon>Pseudomonadati</taxon>
        <taxon>Pseudomonadota</taxon>
        <taxon>Alphaproteobacteria</taxon>
        <taxon>Holosporales</taxon>
        <taxon>Holosporaceae</taxon>
        <taxon>Candidatus Cytomitobacter</taxon>
    </lineage>
</organism>
<keyword evidence="10" id="KW-1185">Reference proteome</keyword>
<evidence type="ECO:0000256" key="1">
    <source>
        <dbReference type="ARBA" id="ARBA00007698"/>
    </source>
</evidence>